<dbReference type="EMBL" id="BMVF01000025">
    <property type="protein sequence ID" value="GHD96053.1"/>
    <property type="molecule type" value="Genomic_DNA"/>
</dbReference>
<evidence type="ECO:0000313" key="3">
    <source>
        <dbReference type="EMBL" id="GHD96053.1"/>
    </source>
</evidence>
<dbReference type="AlphaFoldDB" id="A0A919CYB7"/>
<keyword evidence="2" id="KW-0472">Membrane</keyword>
<evidence type="ECO:0000256" key="1">
    <source>
        <dbReference type="SAM" id="MobiDB-lite"/>
    </source>
</evidence>
<sequence>MPAVGRWRSFSPPDKPVTHPPSPMSWAACAFPVGEDGPAHAACVLVWAASAAWTGWQAPGSRQMWISVLLLAVFTGLLVTAALFLRSLQAPGTGCPAHHTASRKTARPGHAHA</sequence>
<evidence type="ECO:0000313" key="4">
    <source>
        <dbReference type="Proteomes" id="UP000608955"/>
    </source>
</evidence>
<dbReference type="Proteomes" id="UP000608955">
    <property type="component" value="Unassembled WGS sequence"/>
</dbReference>
<protein>
    <submittedName>
        <fullName evidence="3">Uncharacterized protein</fullName>
    </submittedName>
</protein>
<proteinExistence type="predicted"/>
<gene>
    <name evidence="3" type="ORF">GCM10010508_63280</name>
</gene>
<feature type="region of interest" description="Disordered" evidence="1">
    <location>
        <begin position="93"/>
        <end position="113"/>
    </location>
</feature>
<comment type="caution">
    <text evidence="3">The sequence shown here is derived from an EMBL/GenBank/DDBJ whole genome shotgun (WGS) entry which is preliminary data.</text>
</comment>
<keyword evidence="4" id="KW-1185">Reference proteome</keyword>
<dbReference type="PROSITE" id="PS51257">
    <property type="entry name" value="PROKAR_LIPOPROTEIN"/>
    <property type="match status" value="1"/>
</dbReference>
<evidence type="ECO:0000256" key="2">
    <source>
        <dbReference type="SAM" id="Phobius"/>
    </source>
</evidence>
<organism evidence="3 4">
    <name type="scientific">Streptomyces naganishii JCM 4654</name>
    <dbReference type="NCBI Taxonomy" id="1306179"/>
    <lineage>
        <taxon>Bacteria</taxon>
        <taxon>Bacillati</taxon>
        <taxon>Actinomycetota</taxon>
        <taxon>Actinomycetes</taxon>
        <taxon>Kitasatosporales</taxon>
        <taxon>Streptomycetaceae</taxon>
        <taxon>Streptomyces</taxon>
    </lineage>
</organism>
<reference evidence="3" key="1">
    <citation type="journal article" date="2014" name="Int. J. Syst. Evol. Microbiol.">
        <title>Complete genome sequence of Corynebacterium casei LMG S-19264T (=DSM 44701T), isolated from a smear-ripened cheese.</title>
        <authorList>
            <consortium name="US DOE Joint Genome Institute (JGI-PGF)"/>
            <person name="Walter F."/>
            <person name="Albersmeier A."/>
            <person name="Kalinowski J."/>
            <person name="Ruckert C."/>
        </authorList>
    </citation>
    <scope>NUCLEOTIDE SEQUENCE</scope>
    <source>
        <strain evidence="3">JCM 4654</strain>
    </source>
</reference>
<reference evidence="3" key="2">
    <citation type="submission" date="2020-09" db="EMBL/GenBank/DDBJ databases">
        <authorList>
            <person name="Sun Q."/>
            <person name="Ohkuma M."/>
        </authorList>
    </citation>
    <scope>NUCLEOTIDE SEQUENCE</scope>
    <source>
        <strain evidence="3">JCM 4654</strain>
    </source>
</reference>
<keyword evidence="2" id="KW-1133">Transmembrane helix</keyword>
<feature type="compositionally biased region" description="Pro residues" evidence="1">
    <location>
        <begin position="13"/>
        <end position="22"/>
    </location>
</feature>
<accession>A0A919CYB7</accession>
<feature type="transmembrane region" description="Helical" evidence="2">
    <location>
        <begin position="64"/>
        <end position="85"/>
    </location>
</feature>
<keyword evidence="2" id="KW-0812">Transmembrane</keyword>
<name>A0A919CYB7_9ACTN</name>
<feature type="compositionally biased region" description="Basic residues" evidence="1">
    <location>
        <begin position="100"/>
        <end position="113"/>
    </location>
</feature>
<feature type="region of interest" description="Disordered" evidence="1">
    <location>
        <begin position="1"/>
        <end position="22"/>
    </location>
</feature>